<protein>
    <recommendedName>
        <fullName evidence="2 6">Malonyl CoA-acyl carrier protein transacylase</fullName>
        <ecNumber evidence="1 6">2.3.1.39</ecNumber>
    </recommendedName>
</protein>
<comment type="catalytic activity">
    <reaction evidence="5 6">
        <text>holo-[ACP] + malonyl-CoA = malonyl-[ACP] + CoA</text>
        <dbReference type="Rhea" id="RHEA:41792"/>
        <dbReference type="Rhea" id="RHEA-COMP:9623"/>
        <dbReference type="Rhea" id="RHEA-COMP:9685"/>
        <dbReference type="ChEBI" id="CHEBI:57287"/>
        <dbReference type="ChEBI" id="CHEBI:57384"/>
        <dbReference type="ChEBI" id="CHEBI:64479"/>
        <dbReference type="ChEBI" id="CHEBI:78449"/>
        <dbReference type="EC" id="2.3.1.39"/>
    </reaction>
</comment>
<dbReference type="InterPro" id="IPR014043">
    <property type="entry name" value="Acyl_transferase_dom"/>
</dbReference>
<feature type="domain" description="Malonyl-CoA:ACP transacylase (MAT)" evidence="7">
    <location>
        <begin position="7"/>
        <end position="312"/>
    </location>
</feature>
<evidence type="ECO:0000259" key="7">
    <source>
        <dbReference type="SMART" id="SM00827"/>
    </source>
</evidence>
<evidence type="ECO:0000256" key="2">
    <source>
        <dbReference type="ARBA" id="ARBA00018953"/>
    </source>
</evidence>
<name>A0ABX9QLY9_9BACT</name>
<dbReference type="InterPro" id="IPR050858">
    <property type="entry name" value="Mal-CoA-ACP_Trans/PKS_FabD"/>
</dbReference>
<dbReference type="InterPro" id="IPR001227">
    <property type="entry name" value="Ac_transferase_dom_sf"/>
</dbReference>
<dbReference type="Gene3D" id="3.40.366.10">
    <property type="entry name" value="Malonyl-Coenzyme A Acyl Carrier Protein, domain 2"/>
    <property type="match status" value="1"/>
</dbReference>
<keyword evidence="3 6" id="KW-0808">Transferase</keyword>
<evidence type="ECO:0000256" key="6">
    <source>
        <dbReference type="PIRNR" id="PIRNR000446"/>
    </source>
</evidence>
<keyword evidence="9" id="KW-1185">Reference proteome</keyword>
<evidence type="ECO:0000256" key="1">
    <source>
        <dbReference type="ARBA" id="ARBA00013258"/>
    </source>
</evidence>
<keyword evidence="4 6" id="KW-0012">Acyltransferase</keyword>
<evidence type="ECO:0000256" key="5">
    <source>
        <dbReference type="ARBA" id="ARBA00048462"/>
    </source>
</evidence>
<dbReference type="SMART" id="SM00827">
    <property type="entry name" value="PKS_AT"/>
    <property type="match status" value="1"/>
</dbReference>
<dbReference type="Pfam" id="PF00698">
    <property type="entry name" value="Acyl_transf_1"/>
    <property type="match status" value="1"/>
</dbReference>
<dbReference type="SUPFAM" id="SSF52151">
    <property type="entry name" value="FabD/lysophospholipase-like"/>
    <property type="match status" value="1"/>
</dbReference>
<comment type="caution">
    <text evidence="8">The sequence shown here is derived from an EMBL/GenBank/DDBJ whole genome shotgun (WGS) entry which is preliminary data.</text>
</comment>
<dbReference type="Gene3D" id="3.30.70.250">
    <property type="entry name" value="Malonyl-CoA ACP transacylase, ACP-binding"/>
    <property type="match status" value="1"/>
</dbReference>
<comment type="similarity">
    <text evidence="6">Belongs to the fabD family.</text>
</comment>
<dbReference type="InterPro" id="IPR016036">
    <property type="entry name" value="Malonyl_transacylase_ACP-bd"/>
</dbReference>
<accession>A0ABX9QLY9</accession>
<dbReference type="PANTHER" id="PTHR42681">
    <property type="entry name" value="MALONYL-COA-ACYL CARRIER PROTEIN TRANSACYLASE, MITOCHONDRIAL"/>
    <property type="match status" value="1"/>
</dbReference>
<organism evidence="8 9">
    <name type="scientific">Corallococcus praedator</name>
    <dbReference type="NCBI Taxonomy" id="2316724"/>
    <lineage>
        <taxon>Bacteria</taxon>
        <taxon>Pseudomonadati</taxon>
        <taxon>Myxococcota</taxon>
        <taxon>Myxococcia</taxon>
        <taxon>Myxococcales</taxon>
        <taxon>Cystobacterineae</taxon>
        <taxon>Myxococcaceae</taxon>
        <taxon>Corallococcus</taxon>
    </lineage>
</organism>
<sequence>MAKVAFVFPGQGSQAVGMGKDLYEQFPEARAVFDAVDDALNEKLSTTCFEGPEDALKLTATTQPAILTVSAAVHAVFKTRGPAPAFVAGHSLGEYSALVAAGSLDLRDAARAVRARGTFMQEAVPADVGAMAAILGLAPDAVKAACDAAAEGEIVSPANYNSPEQTVIAGHKAAVERAGLKCKEAGAKRVMPLPVSAPFHCALMDPVKPKLAQVLAGVRVLAPQVPVVSNVEATPNSDAARVVPLLLAQVSAPVRWIECVEALKAHGVTHVVELGPGKVLGGLIKRITKDIESFNVENAATLEKVLAALGAA</sequence>
<dbReference type="PIRSF" id="PIRSF000446">
    <property type="entry name" value="Mct"/>
    <property type="match status" value="1"/>
</dbReference>
<evidence type="ECO:0000256" key="4">
    <source>
        <dbReference type="ARBA" id="ARBA00023315"/>
    </source>
</evidence>
<evidence type="ECO:0000313" key="8">
    <source>
        <dbReference type="EMBL" id="RKI10658.1"/>
    </source>
</evidence>
<dbReference type="InterPro" id="IPR016035">
    <property type="entry name" value="Acyl_Trfase/lysoPLipase"/>
</dbReference>
<dbReference type="InterPro" id="IPR024925">
    <property type="entry name" value="Malonyl_CoA-ACP_transAc"/>
</dbReference>
<proteinExistence type="inferred from homology"/>
<reference evidence="8 9" key="1">
    <citation type="submission" date="2018-09" db="EMBL/GenBank/DDBJ databases">
        <authorList>
            <person name="Livingstone P.G."/>
            <person name="Whitworth D.E."/>
        </authorList>
    </citation>
    <scope>NUCLEOTIDE SEQUENCE [LARGE SCALE GENOMIC DNA]</scope>
    <source>
        <strain evidence="8 9">CA031B</strain>
    </source>
</reference>
<dbReference type="RefSeq" id="WP_120533845.1">
    <property type="nucleotide sequence ID" value="NZ_RAWI01000071.1"/>
</dbReference>
<dbReference type="PANTHER" id="PTHR42681:SF1">
    <property type="entry name" value="MALONYL-COA-ACYL CARRIER PROTEIN TRANSACYLASE, MITOCHONDRIAL"/>
    <property type="match status" value="1"/>
</dbReference>
<dbReference type="Proteomes" id="UP000278907">
    <property type="component" value="Unassembled WGS sequence"/>
</dbReference>
<gene>
    <name evidence="8" type="primary">fabD</name>
    <name evidence="8" type="ORF">D7Y13_12215</name>
</gene>
<dbReference type="GO" id="GO:0004314">
    <property type="term" value="F:[acyl-carrier-protein] S-malonyltransferase activity"/>
    <property type="evidence" value="ECO:0007669"/>
    <property type="project" value="UniProtKB-EC"/>
</dbReference>
<dbReference type="EC" id="2.3.1.39" evidence="1 6"/>
<dbReference type="EMBL" id="RAWI01000071">
    <property type="protein sequence ID" value="RKI10658.1"/>
    <property type="molecule type" value="Genomic_DNA"/>
</dbReference>
<dbReference type="NCBIfam" id="TIGR00128">
    <property type="entry name" value="fabD"/>
    <property type="match status" value="1"/>
</dbReference>
<evidence type="ECO:0000256" key="3">
    <source>
        <dbReference type="ARBA" id="ARBA00022679"/>
    </source>
</evidence>
<dbReference type="SUPFAM" id="SSF55048">
    <property type="entry name" value="Probable ACP-binding domain of malonyl-CoA ACP transacylase"/>
    <property type="match status" value="1"/>
</dbReference>
<evidence type="ECO:0000313" key="9">
    <source>
        <dbReference type="Proteomes" id="UP000278907"/>
    </source>
</evidence>
<dbReference type="InterPro" id="IPR004410">
    <property type="entry name" value="Malonyl_CoA-ACP_transAc_FabD"/>
</dbReference>